<protein>
    <recommendedName>
        <fullName evidence="12">Homeobox domain-containing protein</fullName>
    </recommendedName>
</protein>
<dbReference type="InterPro" id="IPR022067">
    <property type="entry name" value="HoxA13_N"/>
</dbReference>
<dbReference type="PANTHER" id="PTHR45804:SF9">
    <property type="entry name" value="HOMEOBOX PROTEIN HOX-A13A-RELATED"/>
    <property type="match status" value="1"/>
</dbReference>
<dbReference type="GeneID" id="108425156"/>
<reference evidence="13" key="2">
    <citation type="submission" date="2025-08" db="UniProtKB">
        <authorList>
            <consortium name="Ensembl"/>
        </authorList>
    </citation>
    <scope>IDENTIFICATION</scope>
</reference>
<dbReference type="InterPro" id="IPR001356">
    <property type="entry name" value="HD"/>
</dbReference>
<keyword evidence="7 10" id="KW-0371">Homeobox</keyword>
<dbReference type="GO" id="GO:0005634">
    <property type="term" value="C:nucleus"/>
    <property type="evidence" value="ECO:0007669"/>
    <property type="project" value="UniProtKB-SubCell"/>
</dbReference>
<dbReference type="CDD" id="cd00086">
    <property type="entry name" value="homeodomain"/>
    <property type="match status" value="1"/>
</dbReference>
<evidence type="ECO:0000256" key="8">
    <source>
        <dbReference type="ARBA" id="ARBA00023163"/>
    </source>
</evidence>
<reference evidence="13" key="3">
    <citation type="submission" date="2025-09" db="UniProtKB">
        <authorList>
            <consortium name="Ensembl"/>
        </authorList>
    </citation>
    <scope>IDENTIFICATION</scope>
</reference>
<dbReference type="RefSeq" id="XP_017549091.1">
    <property type="nucleotide sequence ID" value="XM_017693602.1"/>
</dbReference>
<organism evidence="13 14">
    <name type="scientific">Pygocentrus nattereri</name>
    <name type="common">Red-bellied piranha</name>
    <dbReference type="NCBI Taxonomy" id="42514"/>
    <lineage>
        <taxon>Eukaryota</taxon>
        <taxon>Metazoa</taxon>
        <taxon>Chordata</taxon>
        <taxon>Craniata</taxon>
        <taxon>Vertebrata</taxon>
        <taxon>Euteleostomi</taxon>
        <taxon>Actinopterygii</taxon>
        <taxon>Neopterygii</taxon>
        <taxon>Teleostei</taxon>
        <taxon>Ostariophysi</taxon>
        <taxon>Characiformes</taxon>
        <taxon>Characoidei</taxon>
        <taxon>Pygocentrus</taxon>
    </lineage>
</organism>
<dbReference type="PROSITE" id="PS50071">
    <property type="entry name" value="HOMEOBOX_2"/>
    <property type="match status" value="1"/>
</dbReference>
<keyword evidence="8" id="KW-0804">Transcription</keyword>
<keyword evidence="9 10" id="KW-0539">Nucleus</keyword>
<dbReference type="CTD" id="570239"/>
<dbReference type="GeneTree" id="ENSGT00940000164071"/>
<name>A0A3B4BMZ5_PYGNA</name>
<keyword evidence="6 10" id="KW-0238">DNA-binding</keyword>
<evidence type="ECO:0000256" key="9">
    <source>
        <dbReference type="ARBA" id="ARBA00023242"/>
    </source>
</evidence>
<dbReference type="GO" id="GO:0033333">
    <property type="term" value="P:fin development"/>
    <property type="evidence" value="ECO:0007669"/>
    <property type="project" value="Ensembl"/>
</dbReference>
<dbReference type="GO" id="GO:0003677">
    <property type="term" value="F:DNA binding"/>
    <property type="evidence" value="ECO:0007669"/>
    <property type="project" value="UniProtKB-UniRule"/>
</dbReference>
<dbReference type="Pfam" id="PF12284">
    <property type="entry name" value="HoxA13_N"/>
    <property type="match status" value="1"/>
</dbReference>
<dbReference type="PROSITE" id="PS00027">
    <property type="entry name" value="HOMEOBOX_1"/>
    <property type="match status" value="1"/>
</dbReference>
<dbReference type="SMART" id="SM00389">
    <property type="entry name" value="HOX"/>
    <property type="match status" value="1"/>
</dbReference>
<feature type="domain" description="Homeobox" evidence="12">
    <location>
        <begin position="247"/>
        <end position="307"/>
    </location>
</feature>
<dbReference type="Proteomes" id="UP001501920">
    <property type="component" value="Chromosome 27"/>
</dbReference>
<dbReference type="InterPro" id="IPR009057">
    <property type="entry name" value="Homeodomain-like_sf"/>
</dbReference>
<evidence type="ECO:0000256" key="11">
    <source>
        <dbReference type="RuleBase" id="RU000682"/>
    </source>
</evidence>
<evidence type="ECO:0000259" key="12">
    <source>
        <dbReference type="PROSITE" id="PS50071"/>
    </source>
</evidence>
<evidence type="ECO:0000256" key="2">
    <source>
        <dbReference type="ARBA" id="ARBA00004123"/>
    </source>
</evidence>
<evidence type="ECO:0000256" key="5">
    <source>
        <dbReference type="ARBA" id="ARBA00023015"/>
    </source>
</evidence>
<evidence type="ECO:0000256" key="10">
    <source>
        <dbReference type="PROSITE-ProRule" id="PRU00108"/>
    </source>
</evidence>
<dbReference type="OrthoDB" id="6159439at2759"/>
<keyword evidence="14" id="KW-1185">Reference proteome</keyword>
<dbReference type="PANTHER" id="PTHR45804">
    <property type="entry name" value="SEGMENTATION PROTEIN FUSHI TARAZU-LIKE PROTEIN"/>
    <property type="match status" value="1"/>
</dbReference>
<dbReference type="Gene3D" id="1.10.10.60">
    <property type="entry name" value="Homeodomain-like"/>
    <property type="match status" value="1"/>
</dbReference>
<keyword evidence="5" id="KW-0805">Transcription regulation</keyword>
<sequence length="315" mass="34178">MTTSLLLRPRWIDPVMFLYDNGGGSDDAGKNMEGFPGGNFAPSSCRNLMAHHPASAYTSSEAAAGTGAGEPGKQCSPCSATQGSGGASLPYGYFGGGGYYPCRMAHHHGGGGGVKSCAQSPASAAAPYGEKYMDMSASAGEDYATSRAKEFAFYPSYASSPYQPVPSYLDVPVVQAVSGPSEPRHEPLLSMESYQPWAITASSWNGQVYCTKEQPQTGHMWKSSLPGDTSLYKEAVPHGGPEASSFRRGRKKRVPYTKVQLKELEREYAANKFITKDKRRRISAQTNLSERQVTIWFQNRRVKEKKIVNKVKNSS</sequence>
<proteinExistence type="inferred from homology"/>
<evidence type="ECO:0000256" key="1">
    <source>
        <dbReference type="ARBA" id="ARBA00003263"/>
    </source>
</evidence>
<accession>A0A3B4BMZ5</accession>
<evidence type="ECO:0000256" key="3">
    <source>
        <dbReference type="ARBA" id="ARBA00006317"/>
    </source>
</evidence>
<comment type="subcellular location">
    <subcellularLocation>
        <location evidence="2 10 11">Nucleus</location>
    </subcellularLocation>
</comment>
<dbReference type="InterPro" id="IPR051003">
    <property type="entry name" value="AP_axis_regulatory_Homeobox"/>
</dbReference>
<dbReference type="GO" id="GO:0000981">
    <property type="term" value="F:DNA-binding transcription factor activity, RNA polymerase II-specific"/>
    <property type="evidence" value="ECO:0007669"/>
    <property type="project" value="Ensembl"/>
</dbReference>
<dbReference type="OMA" id="CPKEQNQ"/>
<dbReference type="Ensembl" id="ENSPNAT00000012668.2">
    <property type="protein sequence ID" value="ENSPNAP00000001137.2"/>
    <property type="gene ID" value="ENSPNAG00000007974.2"/>
</dbReference>
<reference evidence="13 14" key="1">
    <citation type="submission" date="2020-10" db="EMBL/GenBank/DDBJ databases">
        <title>Pygocentrus nattereri (red-bellied piranha) genome, fPygNat1, primary haplotype.</title>
        <authorList>
            <person name="Myers G."/>
            <person name="Meyer A."/>
            <person name="Karagic N."/>
            <person name="Pippel M."/>
            <person name="Winkler S."/>
            <person name="Tracey A."/>
            <person name="Wood J."/>
            <person name="Formenti G."/>
            <person name="Howe K."/>
            <person name="Fedrigo O."/>
            <person name="Jarvis E.D."/>
        </authorList>
    </citation>
    <scope>NUCLEOTIDE SEQUENCE [LARGE SCALE GENOMIC DNA]</scope>
</reference>
<dbReference type="AlphaFoldDB" id="A0A3B4BMZ5"/>
<dbReference type="SUPFAM" id="SSF46689">
    <property type="entry name" value="Homeodomain-like"/>
    <property type="match status" value="1"/>
</dbReference>
<evidence type="ECO:0000313" key="14">
    <source>
        <dbReference type="Proteomes" id="UP001501920"/>
    </source>
</evidence>
<dbReference type="GO" id="GO:0000122">
    <property type="term" value="P:negative regulation of transcription by RNA polymerase II"/>
    <property type="evidence" value="ECO:0007669"/>
    <property type="project" value="Ensembl"/>
</dbReference>
<evidence type="ECO:0000256" key="7">
    <source>
        <dbReference type="ARBA" id="ARBA00023155"/>
    </source>
</evidence>
<dbReference type="InterPro" id="IPR017970">
    <property type="entry name" value="Homeobox_CS"/>
</dbReference>
<comment type="similarity">
    <text evidence="3">Belongs to the Abd-B homeobox family.</text>
</comment>
<dbReference type="FunFam" id="1.10.10.60:FF:000084">
    <property type="entry name" value="Homeobox protein Hox-D13"/>
    <property type="match status" value="1"/>
</dbReference>
<feature type="DNA-binding region" description="Homeobox" evidence="10">
    <location>
        <begin position="249"/>
        <end position="308"/>
    </location>
</feature>
<comment type="function">
    <text evidence="1">Sequence-specific transcription factor which is part of a developmental regulatory system that provides cells with specific positional identities on the anterior-posterior axis.</text>
</comment>
<dbReference type="Pfam" id="PF00046">
    <property type="entry name" value="Homeodomain"/>
    <property type="match status" value="1"/>
</dbReference>
<evidence type="ECO:0000256" key="6">
    <source>
        <dbReference type="ARBA" id="ARBA00023125"/>
    </source>
</evidence>
<keyword evidence="4" id="KW-0217">Developmental protein</keyword>
<dbReference type="STRING" id="42514.ENSPNAP00000001137"/>
<evidence type="ECO:0000313" key="13">
    <source>
        <dbReference type="Ensembl" id="ENSPNAP00000001137.2"/>
    </source>
</evidence>
<evidence type="ECO:0000256" key="4">
    <source>
        <dbReference type="ARBA" id="ARBA00022473"/>
    </source>
</evidence>